<feature type="transmembrane region" description="Helical" evidence="1">
    <location>
        <begin position="310"/>
        <end position="330"/>
    </location>
</feature>
<evidence type="ECO:0000313" key="2">
    <source>
        <dbReference type="EMBL" id="MBD2768408.1"/>
    </source>
</evidence>
<dbReference type="Proteomes" id="UP000612233">
    <property type="component" value="Unassembled WGS sequence"/>
</dbReference>
<accession>A0A927BE32</accession>
<evidence type="ECO:0000313" key="3">
    <source>
        <dbReference type="Proteomes" id="UP000612233"/>
    </source>
</evidence>
<name>A0A927BE32_9BACT</name>
<feature type="transmembrane region" description="Helical" evidence="1">
    <location>
        <begin position="239"/>
        <end position="258"/>
    </location>
</feature>
<proteinExistence type="predicted"/>
<protein>
    <recommendedName>
        <fullName evidence="4">Glycosyltransferase RgtA/B/C/D-like domain-containing protein</fullName>
    </recommendedName>
</protein>
<evidence type="ECO:0008006" key="4">
    <source>
        <dbReference type="Google" id="ProtNLM"/>
    </source>
</evidence>
<feature type="transmembrane region" description="Helical" evidence="1">
    <location>
        <begin position="378"/>
        <end position="397"/>
    </location>
</feature>
<evidence type="ECO:0000256" key="1">
    <source>
        <dbReference type="SAM" id="Phobius"/>
    </source>
</evidence>
<organism evidence="2 3">
    <name type="scientific">Hymenobacter montanus</name>
    <dbReference type="NCBI Taxonomy" id="2771359"/>
    <lineage>
        <taxon>Bacteria</taxon>
        <taxon>Pseudomonadati</taxon>
        <taxon>Bacteroidota</taxon>
        <taxon>Cytophagia</taxon>
        <taxon>Cytophagales</taxon>
        <taxon>Hymenobacteraceae</taxon>
        <taxon>Hymenobacter</taxon>
    </lineage>
</organism>
<dbReference type="EMBL" id="JACXAD010000010">
    <property type="protein sequence ID" value="MBD2768408.1"/>
    <property type="molecule type" value="Genomic_DNA"/>
</dbReference>
<feature type="transmembrane region" description="Helical" evidence="1">
    <location>
        <begin position="186"/>
        <end position="206"/>
    </location>
</feature>
<feature type="transmembrane region" description="Helical" evidence="1">
    <location>
        <begin position="58"/>
        <end position="80"/>
    </location>
</feature>
<keyword evidence="1" id="KW-1133">Transmembrane helix</keyword>
<keyword evidence="1" id="KW-0812">Transmembrane</keyword>
<dbReference type="AlphaFoldDB" id="A0A927BE32"/>
<feature type="transmembrane region" description="Helical" evidence="1">
    <location>
        <begin position="101"/>
        <end position="134"/>
    </location>
</feature>
<feature type="transmembrane region" description="Helical" evidence="1">
    <location>
        <begin position="430"/>
        <end position="451"/>
    </location>
</feature>
<feature type="transmembrane region" description="Helical" evidence="1">
    <location>
        <begin position="457"/>
        <end position="476"/>
    </location>
</feature>
<sequence length="591" mass="65243">MRLILLVTVLGLLAASALLGLIYGPAGYAQIAELSHIAYFESAGPSYLPLDISLAAYAQFRIGILVALAISLVSTFFLLLRPSFQREGKRLLQELRRALSALSRTIAALSAAELWLAGLLLLALVGAPLVQLLIDSLSPDELLSYDAFVHQGPVATTGFYPIPNNHVLYNLLCWPLKQVMPGHVRAIMRLPSFLMATVGTAVSYLLLTYFRSFRVATVVTALFGLSEITVTYAASGRGYYLQFVCLELAFFAVLTLVSRSRGRRLAWAAFIVGCPAGLYAVPTFAMPMLALLLVLLAAGATAPARLRKPFLLQVGGAALAIGLISALLYWPVGSLSGWSRLLENRYLASCSLAEFLHREQSYLYEAANLLYGPPRAALLLWAGIMVVTPLMLVRPGLNSSTRWLASTCWVLLAVPAALMVVKQLFIPARALLFTTYFLYLLVALAADYGWRHWPRPWATRAVASTLAAVILIKLFALSKHLPVLLRSREKTESIARAYQWLRRQPTGPVFTEDHYHGLLFYHFNLLEPTPLLLQYEHHPTTSPRYVVLPKGQPINPIEWAASLPLQVRYQDDIVTIYTSPNFKTTPAKLVP</sequence>
<keyword evidence="1" id="KW-0472">Membrane</keyword>
<feature type="transmembrane region" description="Helical" evidence="1">
    <location>
        <begin position="265"/>
        <end position="298"/>
    </location>
</feature>
<keyword evidence="3" id="KW-1185">Reference proteome</keyword>
<reference evidence="2" key="1">
    <citation type="submission" date="2020-09" db="EMBL/GenBank/DDBJ databases">
        <authorList>
            <person name="Kim M.K."/>
        </authorList>
    </citation>
    <scope>NUCLEOTIDE SEQUENCE</scope>
    <source>
        <strain evidence="2">BT664</strain>
    </source>
</reference>
<dbReference type="RefSeq" id="WP_191005216.1">
    <property type="nucleotide sequence ID" value="NZ_JACXAD010000010.1"/>
</dbReference>
<gene>
    <name evidence="2" type="ORF">IC235_10940</name>
</gene>
<feature type="transmembrane region" description="Helical" evidence="1">
    <location>
        <begin position="213"/>
        <end position="233"/>
    </location>
</feature>
<feature type="transmembrane region" description="Helical" evidence="1">
    <location>
        <begin position="403"/>
        <end position="421"/>
    </location>
</feature>
<comment type="caution">
    <text evidence="2">The sequence shown here is derived from an EMBL/GenBank/DDBJ whole genome shotgun (WGS) entry which is preliminary data.</text>
</comment>